<feature type="active site" description="Charge relay system" evidence="1">
    <location>
        <position position="214"/>
    </location>
</feature>
<feature type="active site" description="Nucleophile" evidence="1">
    <location>
        <position position="91"/>
    </location>
</feature>
<sequence>MTTADYSLRYSGDGTGFLLIHGLGGTPVELRLVGRALLRAGHTVHCPQLAGHCGSEADLLATQWRDWADSVFAELDRMRANCDRIIVGGLSMGAVLAMHVAARRQADVDGLALYAPTLRYDGWSIPRYAFLLKWLINTPMGRHYSFAEREPYGIKHKRTRQAIGEAMASGDSSEAGLQGTPSRALQQMWQLVDETRRQMPTITCPTLLVHAREDDIAGLSNAFEIQRRLGGLVDVVILDDSYHLVTIDQQREILIERSLALAKRLAKGRTTKRLVPLRTAVAE</sequence>
<dbReference type="PANTHER" id="PTHR43798:SF33">
    <property type="entry name" value="HYDROLASE, PUTATIVE (AFU_ORTHOLOGUE AFUA_2G14860)-RELATED"/>
    <property type="match status" value="1"/>
</dbReference>
<dbReference type="InterPro" id="IPR012354">
    <property type="entry name" value="Esterase_lipase"/>
</dbReference>
<name>A0A2S4M914_9HYPH</name>
<organism evidence="3 4">
    <name type="scientific">Bosea psychrotolerans</name>
    <dbReference type="NCBI Taxonomy" id="1871628"/>
    <lineage>
        <taxon>Bacteria</taxon>
        <taxon>Pseudomonadati</taxon>
        <taxon>Pseudomonadota</taxon>
        <taxon>Alphaproteobacteria</taxon>
        <taxon>Hyphomicrobiales</taxon>
        <taxon>Boseaceae</taxon>
        <taxon>Bosea</taxon>
    </lineage>
</organism>
<dbReference type="InterPro" id="IPR050266">
    <property type="entry name" value="AB_hydrolase_sf"/>
</dbReference>
<dbReference type="Proteomes" id="UP000236919">
    <property type="component" value="Unassembled WGS sequence"/>
</dbReference>
<keyword evidence="4" id="KW-1185">Reference proteome</keyword>
<protein>
    <submittedName>
        <fullName evidence="3">Esterase/lipase</fullName>
    </submittedName>
</protein>
<dbReference type="SUPFAM" id="SSF53474">
    <property type="entry name" value="alpha/beta-Hydrolases"/>
    <property type="match status" value="1"/>
</dbReference>
<dbReference type="RefSeq" id="WP_210202340.1">
    <property type="nucleotide sequence ID" value="NZ_PQFZ01000007.1"/>
</dbReference>
<accession>A0A2S4M914</accession>
<dbReference type="Gene3D" id="3.40.50.1820">
    <property type="entry name" value="alpha/beta hydrolase"/>
    <property type="match status" value="1"/>
</dbReference>
<comment type="caution">
    <text evidence="3">The sequence shown here is derived from an EMBL/GenBank/DDBJ whole genome shotgun (WGS) entry which is preliminary data.</text>
</comment>
<dbReference type="PIRSF" id="PIRSF017388">
    <property type="entry name" value="Esterase_lipase"/>
    <property type="match status" value="1"/>
</dbReference>
<evidence type="ECO:0000256" key="1">
    <source>
        <dbReference type="PIRSR" id="PIRSR017388-1"/>
    </source>
</evidence>
<gene>
    <name evidence="3" type="ORF">CYD53_1073</name>
</gene>
<dbReference type="InterPro" id="IPR022742">
    <property type="entry name" value="Hydrolase_4"/>
</dbReference>
<evidence type="ECO:0000259" key="2">
    <source>
        <dbReference type="Pfam" id="PF12146"/>
    </source>
</evidence>
<feature type="active site" description="Charge relay system" evidence="1">
    <location>
        <position position="243"/>
    </location>
</feature>
<dbReference type="InterPro" id="IPR029058">
    <property type="entry name" value="AB_hydrolase_fold"/>
</dbReference>
<dbReference type="GO" id="GO:0052689">
    <property type="term" value="F:carboxylic ester hydrolase activity"/>
    <property type="evidence" value="ECO:0007669"/>
    <property type="project" value="InterPro"/>
</dbReference>
<dbReference type="AlphaFoldDB" id="A0A2S4M914"/>
<feature type="domain" description="Serine aminopeptidase S33" evidence="2">
    <location>
        <begin position="18"/>
        <end position="249"/>
    </location>
</feature>
<evidence type="ECO:0000313" key="4">
    <source>
        <dbReference type="Proteomes" id="UP000236919"/>
    </source>
</evidence>
<proteinExistence type="predicted"/>
<dbReference type="Pfam" id="PF12146">
    <property type="entry name" value="Hydrolase_4"/>
    <property type="match status" value="1"/>
</dbReference>
<reference evidence="3 4" key="1">
    <citation type="submission" date="2018-01" db="EMBL/GenBank/DDBJ databases">
        <title>Genomic Encyclopedia of Type Strains, Phase III (KMG-III): the genomes of soil and plant-associated and newly described type strains.</title>
        <authorList>
            <person name="Whitman W."/>
        </authorList>
    </citation>
    <scope>NUCLEOTIDE SEQUENCE [LARGE SCALE GENOMIC DNA]</scope>
    <source>
        <strain evidence="3 4">1131</strain>
    </source>
</reference>
<evidence type="ECO:0000313" key="3">
    <source>
        <dbReference type="EMBL" id="POR51222.1"/>
    </source>
</evidence>
<dbReference type="EMBL" id="PQFZ01000007">
    <property type="protein sequence ID" value="POR51222.1"/>
    <property type="molecule type" value="Genomic_DNA"/>
</dbReference>
<dbReference type="GO" id="GO:0016020">
    <property type="term" value="C:membrane"/>
    <property type="evidence" value="ECO:0007669"/>
    <property type="project" value="TreeGrafter"/>
</dbReference>
<dbReference type="PANTHER" id="PTHR43798">
    <property type="entry name" value="MONOACYLGLYCEROL LIPASE"/>
    <property type="match status" value="1"/>
</dbReference>